<feature type="region of interest" description="Disordered" evidence="1">
    <location>
        <begin position="58"/>
        <end position="79"/>
    </location>
</feature>
<evidence type="ECO:0000256" key="1">
    <source>
        <dbReference type="SAM" id="MobiDB-lite"/>
    </source>
</evidence>
<evidence type="ECO:0000313" key="2">
    <source>
        <dbReference type="EMBL" id="GAI93430.1"/>
    </source>
</evidence>
<protein>
    <submittedName>
        <fullName evidence="2">Uncharacterized protein</fullName>
    </submittedName>
</protein>
<comment type="caution">
    <text evidence="2">The sequence shown here is derived from an EMBL/GenBank/DDBJ whole genome shotgun (WGS) entry which is preliminary data.</text>
</comment>
<dbReference type="EMBL" id="BARW01023243">
    <property type="protein sequence ID" value="GAI93430.1"/>
    <property type="molecule type" value="Genomic_DNA"/>
</dbReference>
<gene>
    <name evidence="2" type="ORF">S12H4_38587</name>
</gene>
<sequence>MSCPIQYGLRNDNEHALSGAQLGRMDFEEKSGEATGKTLLISEGLNWSEQVKLPRGEFHNGSKYRYHHGRFGSKQSREV</sequence>
<dbReference type="AlphaFoldDB" id="X1U0Q5"/>
<reference evidence="2" key="1">
    <citation type="journal article" date="2014" name="Front. Microbiol.">
        <title>High frequency of phylogenetically diverse reductive dehalogenase-homologous genes in deep subseafloor sedimentary metagenomes.</title>
        <authorList>
            <person name="Kawai M."/>
            <person name="Futagami T."/>
            <person name="Toyoda A."/>
            <person name="Takaki Y."/>
            <person name="Nishi S."/>
            <person name="Hori S."/>
            <person name="Arai W."/>
            <person name="Tsubouchi T."/>
            <person name="Morono Y."/>
            <person name="Uchiyama I."/>
            <person name="Ito T."/>
            <person name="Fujiyama A."/>
            <person name="Inagaki F."/>
            <person name="Takami H."/>
        </authorList>
    </citation>
    <scope>NUCLEOTIDE SEQUENCE</scope>
    <source>
        <strain evidence="2">Expedition CK06-06</strain>
    </source>
</reference>
<organism evidence="2">
    <name type="scientific">marine sediment metagenome</name>
    <dbReference type="NCBI Taxonomy" id="412755"/>
    <lineage>
        <taxon>unclassified sequences</taxon>
        <taxon>metagenomes</taxon>
        <taxon>ecological metagenomes</taxon>
    </lineage>
</organism>
<accession>X1U0Q5</accession>
<name>X1U0Q5_9ZZZZ</name>
<feature type="compositionally biased region" description="Basic residues" evidence="1">
    <location>
        <begin position="62"/>
        <end position="71"/>
    </location>
</feature>
<proteinExistence type="predicted"/>